<reference evidence="2 3" key="1">
    <citation type="journal article" date="2020" name="bioRxiv">
        <title>Sequence and annotation of 42 cannabis genomes reveals extensive copy number variation in cannabinoid synthesis and pathogen resistance genes.</title>
        <authorList>
            <person name="Mckernan K.J."/>
            <person name="Helbert Y."/>
            <person name="Kane L.T."/>
            <person name="Ebling H."/>
            <person name="Zhang L."/>
            <person name="Liu B."/>
            <person name="Eaton Z."/>
            <person name="Mclaughlin S."/>
            <person name="Kingan S."/>
            <person name="Baybayan P."/>
            <person name="Concepcion G."/>
            <person name="Jordan M."/>
            <person name="Riva A."/>
            <person name="Barbazuk W."/>
            <person name="Harkins T."/>
        </authorList>
    </citation>
    <scope>NUCLEOTIDE SEQUENCE [LARGE SCALE GENOMIC DNA]</scope>
    <source>
        <strain evidence="3">cv. Jamaican Lion 4</strain>
        <tissue evidence="2">Leaf</tissue>
    </source>
</reference>
<dbReference type="InterPro" id="IPR052929">
    <property type="entry name" value="RNase_H-like_EbsB-rel"/>
</dbReference>
<dbReference type="SUPFAM" id="SSF53098">
    <property type="entry name" value="Ribonuclease H-like"/>
    <property type="match status" value="1"/>
</dbReference>
<keyword evidence="3" id="KW-1185">Reference proteome</keyword>
<evidence type="ECO:0000313" key="2">
    <source>
        <dbReference type="EMBL" id="KAF4362191.1"/>
    </source>
</evidence>
<sequence>MQSQQEKFQQRCLERDDITDPFITTDLIKLLHGQRNTKDQRRRRPLKIIIDDYALVINSEALQESSGVRSYIPPNPKDFNFYVDAAVCGNEAFIVVVVFDRDGGFVDALSAKAAIASVLEAECLALCHAFSLCVKWGCREANFFLDCLQLVAAINKFVIPVWQLSSHFLHLFNCLSFVAHDCVFWLPHSANSAHNVAAWAASHNITRVPHSIDKLPNCHGLNSVDLTSATSMDSELSIAARSPQGVGVTSSVKSNHLGAN</sequence>
<dbReference type="Pfam" id="PF13456">
    <property type="entry name" value="RVT_3"/>
    <property type="match status" value="1"/>
</dbReference>
<evidence type="ECO:0000313" key="3">
    <source>
        <dbReference type="Proteomes" id="UP000583929"/>
    </source>
</evidence>
<dbReference type="PANTHER" id="PTHR47074">
    <property type="entry name" value="BNAC02G40300D PROTEIN"/>
    <property type="match status" value="1"/>
</dbReference>
<dbReference type="GO" id="GO:0004523">
    <property type="term" value="F:RNA-DNA hybrid ribonuclease activity"/>
    <property type="evidence" value="ECO:0007669"/>
    <property type="project" value="InterPro"/>
</dbReference>
<dbReference type="InterPro" id="IPR036397">
    <property type="entry name" value="RNaseH_sf"/>
</dbReference>
<accession>A0A7J6EUV3</accession>
<evidence type="ECO:0000259" key="1">
    <source>
        <dbReference type="Pfam" id="PF13456"/>
    </source>
</evidence>
<proteinExistence type="predicted"/>
<dbReference type="Gene3D" id="3.30.420.10">
    <property type="entry name" value="Ribonuclease H-like superfamily/Ribonuclease H"/>
    <property type="match status" value="1"/>
</dbReference>
<organism evidence="2 3">
    <name type="scientific">Cannabis sativa</name>
    <name type="common">Hemp</name>
    <name type="synonym">Marijuana</name>
    <dbReference type="NCBI Taxonomy" id="3483"/>
    <lineage>
        <taxon>Eukaryota</taxon>
        <taxon>Viridiplantae</taxon>
        <taxon>Streptophyta</taxon>
        <taxon>Embryophyta</taxon>
        <taxon>Tracheophyta</taxon>
        <taxon>Spermatophyta</taxon>
        <taxon>Magnoliopsida</taxon>
        <taxon>eudicotyledons</taxon>
        <taxon>Gunneridae</taxon>
        <taxon>Pentapetalae</taxon>
        <taxon>rosids</taxon>
        <taxon>fabids</taxon>
        <taxon>Rosales</taxon>
        <taxon>Cannabaceae</taxon>
        <taxon>Cannabis</taxon>
    </lineage>
</organism>
<name>A0A7J6EUV3_CANSA</name>
<dbReference type="InterPro" id="IPR002156">
    <property type="entry name" value="RNaseH_domain"/>
</dbReference>
<dbReference type="InterPro" id="IPR012337">
    <property type="entry name" value="RNaseH-like_sf"/>
</dbReference>
<dbReference type="GO" id="GO:0003676">
    <property type="term" value="F:nucleic acid binding"/>
    <property type="evidence" value="ECO:0007669"/>
    <property type="project" value="InterPro"/>
</dbReference>
<feature type="domain" description="RNase H type-1" evidence="1">
    <location>
        <begin position="91"/>
        <end position="173"/>
    </location>
</feature>
<dbReference type="PANTHER" id="PTHR47074:SF11">
    <property type="entry name" value="REVERSE TRANSCRIPTASE-LIKE PROTEIN"/>
    <property type="match status" value="1"/>
</dbReference>
<protein>
    <recommendedName>
        <fullName evidence="1">RNase H type-1 domain-containing protein</fullName>
    </recommendedName>
</protein>
<comment type="caution">
    <text evidence="2">The sequence shown here is derived from an EMBL/GenBank/DDBJ whole genome shotgun (WGS) entry which is preliminary data.</text>
</comment>
<dbReference type="EMBL" id="JAATIQ010000316">
    <property type="protein sequence ID" value="KAF4362191.1"/>
    <property type="molecule type" value="Genomic_DNA"/>
</dbReference>
<dbReference type="Proteomes" id="UP000583929">
    <property type="component" value="Unassembled WGS sequence"/>
</dbReference>
<dbReference type="AlphaFoldDB" id="A0A7J6EUV3"/>
<gene>
    <name evidence="2" type="ORF">G4B88_009471</name>
</gene>